<dbReference type="Pfam" id="PF00550">
    <property type="entry name" value="PP-binding"/>
    <property type="match status" value="1"/>
</dbReference>
<dbReference type="GO" id="GO:0005737">
    <property type="term" value="C:cytoplasm"/>
    <property type="evidence" value="ECO:0007669"/>
    <property type="project" value="UniProtKB-SubCell"/>
</dbReference>
<dbReference type="HAMAP" id="MF_00565">
    <property type="entry name" value="DltC"/>
    <property type="match status" value="1"/>
</dbReference>
<dbReference type="AlphaFoldDB" id="A0A829LPL9"/>
<name>A0A829LPL9_LIMFE</name>
<protein>
    <recommendedName>
        <fullName evidence="5">D-alanyl carrier protein</fullName>
        <shortName evidence="5">DCP</shortName>
    </recommendedName>
    <alternativeName>
        <fullName evidence="5">D-alanine--poly(phosphoribitol) ligase subunit 2</fullName>
    </alternativeName>
</protein>
<keyword evidence="1 5" id="KW-0596">Phosphopantetheine</keyword>
<feature type="modified residue" description="O-(pantetheine 4'-phosphoryl)serine" evidence="5">
    <location>
        <position position="40"/>
    </location>
</feature>
<dbReference type="GO" id="GO:0070395">
    <property type="term" value="P:lipoteichoic acid biosynthetic process"/>
    <property type="evidence" value="ECO:0007669"/>
    <property type="project" value="UniProtKB-UniRule"/>
</dbReference>
<comment type="PTM">
    <text evidence="5">4'-phosphopantetheine is transferred from CoA to a specific serine of apo-DCP.</text>
</comment>
<evidence type="ECO:0000256" key="4">
    <source>
        <dbReference type="ARBA" id="ARBA00023316"/>
    </source>
</evidence>
<dbReference type="InterPro" id="IPR009081">
    <property type="entry name" value="PP-bd_ACP"/>
</dbReference>
<keyword evidence="2 5" id="KW-0963">Cytoplasm</keyword>
<dbReference type="UniPathway" id="UPA00556"/>
<dbReference type="InterPro" id="IPR036736">
    <property type="entry name" value="ACP-like_sf"/>
</dbReference>
<dbReference type="NCBIfam" id="NF003464">
    <property type="entry name" value="PRK05087.1"/>
    <property type="match status" value="1"/>
</dbReference>
<dbReference type="EMBL" id="AYHA01000057">
    <property type="protein sequence ID" value="ESS01939.1"/>
    <property type="molecule type" value="Genomic_DNA"/>
</dbReference>
<feature type="domain" description="Carrier" evidence="6">
    <location>
        <begin position="1"/>
        <end position="82"/>
    </location>
</feature>
<keyword evidence="4 5" id="KW-0961">Cell wall biogenesis/degradation</keyword>
<comment type="caution">
    <text evidence="7">The sequence shown here is derived from an EMBL/GenBank/DDBJ whole genome shotgun (WGS) entry which is preliminary data.</text>
</comment>
<evidence type="ECO:0000256" key="3">
    <source>
        <dbReference type="ARBA" id="ARBA00022553"/>
    </source>
</evidence>
<proteinExistence type="inferred from homology"/>
<dbReference type="PROSITE" id="PS50075">
    <property type="entry name" value="CARRIER"/>
    <property type="match status" value="1"/>
</dbReference>
<evidence type="ECO:0000256" key="5">
    <source>
        <dbReference type="HAMAP-Rule" id="MF_00565"/>
    </source>
</evidence>
<dbReference type="GO" id="GO:0036370">
    <property type="term" value="F:D-alanyl carrier activity"/>
    <property type="evidence" value="ECO:0007669"/>
    <property type="project" value="UniProtKB-UniRule"/>
</dbReference>
<comment type="subcellular location">
    <subcellularLocation>
        <location evidence="5">Cytoplasm</location>
    </subcellularLocation>
</comment>
<comment type="function">
    <text evidence="5">Carrier protein involved in the D-alanylation of lipoteichoic acid (LTA). The loading of thioester-linked D-alanine onto DltC is catalyzed by D-alanine--D-alanyl carrier protein ligase DltA. The DltC-carried D-alanyl group is further transferred to cell membrane phosphatidylglycerol (PG) by forming an ester bond, probably catalyzed by DltD. D-alanylation of LTA plays an important role in modulating the properties of the cell wall in Gram-positive bacteria, influencing the net charge of the cell wall.</text>
</comment>
<evidence type="ECO:0000256" key="1">
    <source>
        <dbReference type="ARBA" id="ARBA00022450"/>
    </source>
</evidence>
<dbReference type="InterPro" id="IPR003230">
    <property type="entry name" value="DltC"/>
</dbReference>
<evidence type="ECO:0000259" key="6">
    <source>
        <dbReference type="PROSITE" id="PS50075"/>
    </source>
</evidence>
<dbReference type="Proteomes" id="UP000018412">
    <property type="component" value="Unassembled WGS sequence"/>
</dbReference>
<accession>A0A829LPL9</accession>
<dbReference type="NCBIfam" id="TIGR01688">
    <property type="entry name" value="dltC"/>
    <property type="match status" value="1"/>
</dbReference>
<reference evidence="7 8" key="2">
    <citation type="journal article" date="2015" name="Genome Announc.">
        <title>Draft Genome Sequence of Lactobacillus fermentum NB-22.</title>
        <authorList>
            <person name="Chaplin A.V."/>
            <person name="Shkoporov A.N."/>
            <person name="Efimov B.A."/>
            <person name="Pikina A.P."/>
            <person name="Borisova O.Y."/>
            <person name="Gladko I.A."/>
            <person name="Postnikova E.A."/>
            <person name="Lordkipanidze A.E."/>
            <person name="Kafarskaia L.I."/>
        </authorList>
    </citation>
    <scope>NUCLEOTIDE SEQUENCE [LARGE SCALE GENOMIC DNA]</scope>
    <source>
        <strain evidence="7 8">NB-22</strain>
    </source>
</reference>
<evidence type="ECO:0000256" key="2">
    <source>
        <dbReference type="ARBA" id="ARBA00022490"/>
    </source>
</evidence>
<comment type="similarity">
    <text evidence="5">Belongs to the DltC family.</text>
</comment>
<gene>
    <name evidence="5" type="primary">dltC</name>
    <name evidence="7" type="ORF">NB22_02015</name>
</gene>
<dbReference type="SUPFAM" id="SSF47336">
    <property type="entry name" value="ACP-like"/>
    <property type="match status" value="1"/>
</dbReference>
<organism evidence="7 8">
    <name type="scientific">Limosilactobacillus fermentum NB-22</name>
    <dbReference type="NCBI Taxonomy" id="1408443"/>
    <lineage>
        <taxon>Bacteria</taxon>
        <taxon>Bacillati</taxon>
        <taxon>Bacillota</taxon>
        <taxon>Bacilli</taxon>
        <taxon>Lactobacillales</taxon>
        <taxon>Lactobacillaceae</taxon>
        <taxon>Limosilactobacillus</taxon>
    </lineage>
</organism>
<dbReference type="GO" id="GO:0071555">
    <property type="term" value="P:cell wall organization"/>
    <property type="evidence" value="ECO:0007669"/>
    <property type="project" value="UniProtKB-KW"/>
</dbReference>
<evidence type="ECO:0000313" key="8">
    <source>
        <dbReference type="Proteomes" id="UP000018412"/>
    </source>
</evidence>
<keyword evidence="3 5" id="KW-0597">Phosphoprotein</keyword>
<dbReference type="Gene3D" id="1.10.1200.10">
    <property type="entry name" value="ACP-like"/>
    <property type="match status" value="1"/>
</dbReference>
<evidence type="ECO:0000313" key="7">
    <source>
        <dbReference type="EMBL" id="ESS01939.1"/>
    </source>
</evidence>
<reference evidence="8" key="1">
    <citation type="submission" date="2013-10" db="EMBL/GenBank/DDBJ databases">
        <title>Draft genome sequence of Lactobacillus fermentum NB-22.</title>
        <authorList>
            <person name="Chaplin A.V."/>
            <person name="Shkoporov A.N."/>
            <person name="Khokhlova E.V."/>
            <person name="Efimov B.A."/>
            <person name="Kafarskaia L.I."/>
        </authorList>
    </citation>
    <scope>NUCLEOTIDE SEQUENCE [LARGE SCALE GENOMIC DNA]</scope>
    <source>
        <strain evidence="8">NB-22</strain>
    </source>
</reference>
<comment type="pathway">
    <text evidence="5">Cell wall biogenesis; lipoteichoic acid biosynthesis.</text>
</comment>
<sequence>MEVFTMIEKIQELLAQATGRDAADFADADENLFDSGLIDSMATVQFLFSLQDEYDITVPVSEFDRDEWNTVNKIADRVKELQA</sequence>